<dbReference type="RefSeq" id="XP_024664912.1">
    <property type="nucleotide sequence ID" value="XM_024809144.1"/>
</dbReference>
<evidence type="ECO:0000313" key="1">
    <source>
        <dbReference type="EMBL" id="PRT54967.1"/>
    </source>
</evidence>
<protein>
    <submittedName>
        <fullName evidence="1">Aminodeoxychorismate lyase</fullName>
    </submittedName>
</protein>
<dbReference type="InterPro" id="IPR036038">
    <property type="entry name" value="Aminotransferase-like"/>
</dbReference>
<dbReference type="GO" id="GO:0016829">
    <property type="term" value="F:lyase activity"/>
    <property type="evidence" value="ECO:0007669"/>
    <property type="project" value="UniProtKB-KW"/>
</dbReference>
<comment type="caution">
    <text evidence="1">The sequence shown here is derived from an EMBL/GenBank/DDBJ whole genome shotgun (WGS) entry which is preliminary data.</text>
</comment>
<dbReference type="SUPFAM" id="SSF56752">
    <property type="entry name" value="D-aminoacid aminotransferase-like PLP-dependent enzymes"/>
    <property type="match status" value="1"/>
</dbReference>
<reference evidence="1 2" key="1">
    <citation type="submission" date="2017-04" db="EMBL/GenBank/DDBJ databases">
        <title>Genome sequencing of [Candida] sorbophila.</title>
        <authorList>
            <person name="Ahn J.O."/>
        </authorList>
    </citation>
    <scope>NUCLEOTIDE SEQUENCE [LARGE SCALE GENOMIC DNA]</scope>
    <source>
        <strain evidence="1 2">DS02</strain>
    </source>
</reference>
<dbReference type="InterPro" id="IPR001544">
    <property type="entry name" value="Aminotrans_IV"/>
</dbReference>
<dbReference type="InterPro" id="IPR043131">
    <property type="entry name" value="BCAT-like_N"/>
</dbReference>
<accession>A0A2T0FJ41</accession>
<organism evidence="1 2">
    <name type="scientific">Wickerhamiella sorbophila</name>
    <dbReference type="NCBI Taxonomy" id="45607"/>
    <lineage>
        <taxon>Eukaryota</taxon>
        <taxon>Fungi</taxon>
        <taxon>Dikarya</taxon>
        <taxon>Ascomycota</taxon>
        <taxon>Saccharomycotina</taxon>
        <taxon>Dipodascomycetes</taxon>
        <taxon>Dipodascales</taxon>
        <taxon>Trichomonascaceae</taxon>
        <taxon>Wickerhamiella</taxon>
    </lineage>
</organism>
<dbReference type="Pfam" id="PF01063">
    <property type="entry name" value="Aminotran_4"/>
    <property type="match status" value="1"/>
</dbReference>
<dbReference type="GeneID" id="36516335"/>
<sequence>MKIRGLAQASLDLLEPQIAENARDETLAVFTTLRYDRRLTELTRRIPIAMEDSYNDTFFLARLHYQRLKYSSQLFQWPELKYHQFCNALDEAVADFKESTARIRVEYNAQGVLRTVVSPVPQRDNLFSGLSDTPVETESQDPIFDAVLDTEQTPTSLFSFIKTNKRAFYDEARARHNIALGATKEVLLFNEKDEITEGSISSVAVLIDGQWVTPPAEETMNGVLRSFLINLGFVKEGPIHKSLVKPGVNVLLFNGVIGVVKGIVKAP</sequence>
<keyword evidence="1" id="KW-0456">Lyase</keyword>
<dbReference type="STRING" id="45607.A0A2T0FJ41"/>
<dbReference type="Proteomes" id="UP000238350">
    <property type="component" value="Unassembled WGS sequence"/>
</dbReference>
<dbReference type="InterPro" id="IPR043132">
    <property type="entry name" value="BCAT-like_C"/>
</dbReference>
<evidence type="ECO:0000313" key="2">
    <source>
        <dbReference type="Proteomes" id="UP000238350"/>
    </source>
</evidence>
<dbReference type="EMBL" id="NDIQ01000021">
    <property type="protein sequence ID" value="PRT54967.1"/>
    <property type="molecule type" value="Genomic_DNA"/>
</dbReference>
<name>A0A2T0FJ41_9ASCO</name>
<gene>
    <name evidence="1" type="ORF">B9G98_02587</name>
</gene>
<dbReference type="Gene3D" id="3.30.470.10">
    <property type="match status" value="1"/>
</dbReference>
<dbReference type="OrthoDB" id="5288718at2759"/>
<proteinExistence type="predicted"/>
<keyword evidence="2" id="KW-1185">Reference proteome</keyword>
<dbReference type="Gene3D" id="3.20.10.10">
    <property type="entry name" value="D-amino Acid Aminotransferase, subunit A, domain 2"/>
    <property type="match status" value="1"/>
</dbReference>
<dbReference type="AlphaFoldDB" id="A0A2T0FJ41"/>